<keyword evidence="2" id="KW-1185">Reference proteome</keyword>
<gene>
    <name evidence="1" type="ORF">BJ989_002253</name>
</gene>
<dbReference type="RefSeq" id="WP_179518305.1">
    <property type="nucleotide sequence ID" value="NZ_JACCAC010000001.1"/>
</dbReference>
<dbReference type="AlphaFoldDB" id="A0A7Y9USK4"/>
<reference evidence="1 2" key="1">
    <citation type="submission" date="2020-07" db="EMBL/GenBank/DDBJ databases">
        <title>Sequencing the genomes of 1000 actinobacteria strains.</title>
        <authorList>
            <person name="Klenk H.-P."/>
        </authorList>
    </citation>
    <scope>NUCLEOTIDE SEQUENCE [LARGE SCALE GENOMIC DNA]</scope>
    <source>
        <strain evidence="1 2">DSM 24552</strain>
    </source>
</reference>
<name>A0A7Y9USK4_9ACTN</name>
<dbReference type="Proteomes" id="UP000544110">
    <property type="component" value="Unassembled WGS sequence"/>
</dbReference>
<accession>A0A7Y9USK4</accession>
<comment type="caution">
    <text evidence="1">The sequence shown here is derived from an EMBL/GenBank/DDBJ whole genome shotgun (WGS) entry which is preliminary data.</text>
</comment>
<sequence>MQQTRPAIAMTATALDDYDPTCSCCSLVVSEVSFQLEHGEAWRERLAGRSLPTRVEIALDEATGIVVRVKNTGGFEDVGFEVEIVSAQLA</sequence>
<organism evidence="1 2">
    <name type="scientific">Nocardioides perillae</name>
    <dbReference type="NCBI Taxonomy" id="1119534"/>
    <lineage>
        <taxon>Bacteria</taxon>
        <taxon>Bacillati</taxon>
        <taxon>Actinomycetota</taxon>
        <taxon>Actinomycetes</taxon>
        <taxon>Propionibacteriales</taxon>
        <taxon>Nocardioidaceae</taxon>
        <taxon>Nocardioides</taxon>
    </lineage>
</organism>
<evidence type="ECO:0000313" key="2">
    <source>
        <dbReference type="Proteomes" id="UP000544110"/>
    </source>
</evidence>
<proteinExistence type="predicted"/>
<evidence type="ECO:0000313" key="1">
    <source>
        <dbReference type="EMBL" id="NYG55949.1"/>
    </source>
</evidence>
<dbReference type="EMBL" id="JACCAC010000001">
    <property type="protein sequence ID" value="NYG55949.1"/>
    <property type="molecule type" value="Genomic_DNA"/>
</dbReference>
<protein>
    <submittedName>
        <fullName evidence="1">Putative Fe-S cluster-containing protein</fullName>
    </submittedName>
</protein>